<accession>A0ABQ0DAJ0</accession>
<comment type="caution">
    <text evidence="1">The sequence shown here is derived from an EMBL/GenBank/DDBJ whole genome shotgun (WGS) entry which is preliminary data.</text>
</comment>
<gene>
    <name evidence="1" type="ORF">ENUP19_0046G0011</name>
</gene>
<keyword evidence="2" id="KW-1185">Reference proteome</keyword>
<name>A0ABQ0DAJ0_9EUKA</name>
<proteinExistence type="predicted"/>
<evidence type="ECO:0008006" key="3">
    <source>
        <dbReference type="Google" id="ProtNLM"/>
    </source>
</evidence>
<evidence type="ECO:0000313" key="1">
    <source>
        <dbReference type="EMBL" id="GAB1219870.1"/>
    </source>
</evidence>
<protein>
    <recommendedName>
        <fullName evidence="3">Heat shock protein 70</fullName>
    </recommendedName>
</protein>
<dbReference type="Proteomes" id="UP001628156">
    <property type="component" value="Unassembled WGS sequence"/>
</dbReference>
<dbReference type="EMBL" id="BAAFRS010000046">
    <property type="protein sequence ID" value="GAB1219870.1"/>
    <property type="molecule type" value="Genomic_DNA"/>
</dbReference>
<organism evidence="1 2">
    <name type="scientific">Entamoeba nuttalli</name>
    <dbReference type="NCBI Taxonomy" id="412467"/>
    <lineage>
        <taxon>Eukaryota</taxon>
        <taxon>Amoebozoa</taxon>
        <taxon>Evosea</taxon>
        <taxon>Archamoebae</taxon>
        <taxon>Mastigamoebida</taxon>
        <taxon>Entamoebidae</taxon>
        <taxon>Entamoeba</taxon>
    </lineage>
</organism>
<sequence>MLVGGSSQIPKIKELLKKKFNSPHINDVIDYGTEIPHEHEMTVEVTGWDVQTELFEGDKSLGRYVLNNIPREERYVNFVVQIEEDGTITVGGKLFNGNKCECKAQIEKKSNDEEEIQIEKEKIEKFFAQK</sequence>
<evidence type="ECO:0000313" key="2">
    <source>
        <dbReference type="Proteomes" id="UP001628156"/>
    </source>
</evidence>
<reference evidence="1 2" key="1">
    <citation type="journal article" date="2019" name="PLoS Negl. Trop. Dis.">
        <title>Whole genome sequencing of Entamoeba nuttalli reveals mammalian host-related molecular signatures and a novel octapeptide-repeat surface protein.</title>
        <authorList>
            <person name="Tanaka M."/>
            <person name="Makiuchi T."/>
            <person name="Komiyama T."/>
            <person name="Shiina T."/>
            <person name="Osaki K."/>
            <person name="Tachibana H."/>
        </authorList>
    </citation>
    <scope>NUCLEOTIDE SEQUENCE [LARGE SCALE GENOMIC DNA]</scope>
    <source>
        <strain evidence="1 2">P19-061405</strain>
    </source>
</reference>
<dbReference type="InterPro" id="IPR029047">
    <property type="entry name" value="HSP70_peptide-bd_sf"/>
</dbReference>
<dbReference type="SUPFAM" id="SSF100920">
    <property type="entry name" value="Heat shock protein 70kD (HSP70), peptide-binding domain"/>
    <property type="match status" value="1"/>
</dbReference>